<dbReference type="GO" id="GO:1990281">
    <property type="term" value="C:efflux pump complex"/>
    <property type="evidence" value="ECO:0007669"/>
    <property type="project" value="TreeGrafter"/>
</dbReference>
<feature type="chain" id="PRO_5016305822" evidence="8">
    <location>
        <begin position="17"/>
        <end position="449"/>
    </location>
</feature>
<organism evidence="9 10">
    <name type="scientific">Chitinophaga skermanii</name>
    <dbReference type="NCBI Taxonomy" id="331697"/>
    <lineage>
        <taxon>Bacteria</taxon>
        <taxon>Pseudomonadati</taxon>
        <taxon>Bacteroidota</taxon>
        <taxon>Chitinophagia</taxon>
        <taxon>Chitinophagales</taxon>
        <taxon>Chitinophagaceae</taxon>
        <taxon>Chitinophaga</taxon>
    </lineage>
</organism>
<evidence type="ECO:0000256" key="8">
    <source>
        <dbReference type="SAM" id="SignalP"/>
    </source>
</evidence>
<dbReference type="SUPFAM" id="SSF56954">
    <property type="entry name" value="Outer membrane efflux proteins (OEP)"/>
    <property type="match status" value="1"/>
</dbReference>
<keyword evidence="10" id="KW-1185">Reference proteome</keyword>
<keyword evidence="5" id="KW-0812">Transmembrane</keyword>
<comment type="caution">
    <text evidence="9">The sequence shown here is derived from an EMBL/GenBank/DDBJ whole genome shotgun (WGS) entry which is preliminary data.</text>
</comment>
<comment type="subcellular location">
    <subcellularLocation>
        <location evidence="1">Cell outer membrane</location>
    </subcellularLocation>
</comment>
<keyword evidence="4" id="KW-1134">Transmembrane beta strand</keyword>
<gene>
    <name evidence="9" type="ORF">LX64_00189</name>
</gene>
<comment type="similarity">
    <text evidence="2">Belongs to the outer membrane factor (OMF) (TC 1.B.17) family.</text>
</comment>
<evidence type="ECO:0000256" key="6">
    <source>
        <dbReference type="ARBA" id="ARBA00023136"/>
    </source>
</evidence>
<evidence type="ECO:0000256" key="4">
    <source>
        <dbReference type="ARBA" id="ARBA00022452"/>
    </source>
</evidence>
<dbReference type="PANTHER" id="PTHR30026">
    <property type="entry name" value="OUTER MEMBRANE PROTEIN TOLC"/>
    <property type="match status" value="1"/>
</dbReference>
<evidence type="ECO:0000256" key="1">
    <source>
        <dbReference type="ARBA" id="ARBA00004442"/>
    </source>
</evidence>
<dbReference type="GO" id="GO:0015288">
    <property type="term" value="F:porin activity"/>
    <property type="evidence" value="ECO:0007669"/>
    <property type="project" value="TreeGrafter"/>
</dbReference>
<evidence type="ECO:0000256" key="2">
    <source>
        <dbReference type="ARBA" id="ARBA00007613"/>
    </source>
</evidence>
<dbReference type="Gene3D" id="1.20.1600.10">
    <property type="entry name" value="Outer membrane efflux proteins (OEP)"/>
    <property type="match status" value="1"/>
</dbReference>
<dbReference type="PANTHER" id="PTHR30026:SF20">
    <property type="entry name" value="OUTER MEMBRANE PROTEIN TOLC"/>
    <property type="match status" value="1"/>
</dbReference>
<reference evidence="9 10" key="1">
    <citation type="submission" date="2018-06" db="EMBL/GenBank/DDBJ databases">
        <title>Genomic Encyclopedia of Archaeal and Bacterial Type Strains, Phase II (KMG-II): from individual species to whole genera.</title>
        <authorList>
            <person name="Goeker M."/>
        </authorList>
    </citation>
    <scope>NUCLEOTIDE SEQUENCE [LARGE SCALE GENOMIC DNA]</scope>
    <source>
        <strain evidence="9 10">DSM 23857</strain>
    </source>
</reference>
<evidence type="ECO:0000313" key="10">
    <source>
        <dbReference type="Proteomes" id="UP000249547"/>
    </source>
</evidence>
<proteinExistence type="inferred from homology"/>
<keyword evidence="6" id="KW-0472">Membrane</keyword>
<evidence type="ECO:0000256" key="5">
    <source>
        <dbReference type="ARBA" id="ARBA00022692"/>
    </source>
</evidence>
<dbReference type="InterPro" id="IPR051906">
    <property type="entry name" value="TolC-like"/>
</dbReference>
<dbReference type="Pfam" id="PF02321">
    <property type="entry name" value="OEP"/>
    <property type="match status" value="1"/>
</dbReference>
<dbReference type="Proteomes" id="UP000249547">
    <property type="component" value="Unassembled WGS sequence"/>
</dbReference>
<accession>A0A327R485</accession>
<dbReference type="EMBL" id="QLLL01000001">
    <property type="protein sequence ID" value="RAJ10584.1"/>
    <property type="molecule type" value="Genomic_DNA"/>
</dbReference>
<evidence type="ECO:0000313" key="9">
    <source>
        <dbReference type="EMBL" id="RAJ10584.1"/>
    </source>
</evidence>
<name>A0A327R485_9BACT</name>
<dbReference type="AlphaFoldDB" id="A0A327R485"/>
<protein>
    <submittedName>
        <fullName evidence="9">Outer membrane protein TolC</fullName>
    </submittedName>
</protein>
<sequence length="449" mass="49931">MLLIGIVMLFFANVNAQVSNNAPANAAPVQLSVQDAINYALSNQADIKTAKIDELIQLAKNKEVSGLALPNISANGQFQDNPVIQKQLIDASNFDPSIPKGTLVPIAFGLKYNMAGQVVMNQTLFDPSVLVALQARKALEDMVKKNVTKTEVDVKSNVYQAYYSVLVTEKAVNIFTENIARLEKSLYETEQFYKNGLVEKLDVDRLRVQLTNLKTQVIGLQNTLVVNRAMLNFSIGMPIYNPVVLTDTLSMQAVKAQVEDTSNFNYQARPDYAYLESTKSVLEYDLKRYKLKGLPTLSLNVAGGASRASNNFDYFQSQMWYGYMYYGVNLNVPIFTGFQRKRQVDQAALAIEKTDVNMEKLRLAIDLEQTQAGSTFASNVKALNAQEDNMQLATDVYETTITKYREGVGSSTEMITAETGLLTAQNNYFDALYKAIVAKIAYLKAYGKL</sequence>
<keyword evidence="7" id="KW-0998">Cell outer membrane</keyword>
<evidence type="ECO:0000256" key="7">
    <source>
        <dbReference type="ARBA" id="ARBA00023237"/>
    </source>
</evidence>
<dbReference type="InterPro" id="IPR003423">
    <property type="entry name" value="OMP_efflux"/>
</dbReference>
<feature type="signal peptide" evidence="8">
    <location>
        <begin position="1"/>
        <end position="16"/>
    </location>
</feature>
<keyword evidence="8" id="KW-0732">Signal</keyword>
<keyword evidence="3" id="KW-0813">Transport</keyword>
<dbReference type="GO" id="GO:0015562">
    <property type="term" value="F:efflux transmembrane transporter activity"/>
    <property type="evidence" value="ECO:0007669"/>
    <property type="project" value="InterPro"/>
</dbReference>
<dbReference type="GO" id="GO:0009279">
    <property type="term" value="C:cell outer membrane"/>
    <property type="evidence" value="ECO:0007669"/>
    <property type="project" value="UniProtKB-SubCell"/>
</dbReference>
<evidence type="ECO:0000256" key="3">
    <source>
        <dbReference type="ARBA" id="ARBA00022448"/>
    </source>
</evidence>